<proteinExistence type="predicted"/>
<dbReference type="RefSeq" id="WP_205386443.1">
    <property type="nucleotide sequence ID" value="NZ_JAFFZS010000037.1"/>
</dbReference>
<dbReference type="EMBL" id="JAFFZS010000037">
    <property type="protein sequence ID" value="MBN0048320.1"/>
    <property type="molecule type" value="Genomic_DNA"/>
</dbReference>
<feature type="transmembrane region" description="Helical" evidence="1">
    <location>
        <begin position="151"/>
        <end position="170"/>
    </location>
</feature>
<dbReference type="PANTHER" id="PTHR23028:SF53">
    <property type="entry name" value="ACYL_TRANSF_3 DOMAIN-CONTAINING PROTEIN"/>
    <property type="match status" value="1"/>
</dbReference>
<feature type="domain" description="Acyltransferase 3" evidence="2">
    <location>
        <begin position="27"/>
        <end position="359"/>
    </location>
</feature>
<gene>
    <name evidence="3" type="ORF">JS756_30255</name>
</gene>
<evidence type="ECO:0000313" key="3">
    <source>
        <dbReference type="EMBL" id="MBN0048320.1"/>
    </source>
</evidence>
<accession>A0ABS2VZA6</accession>
<dbReference type="Pfam" id="PF01757">
    <property type="entry name" value="Acyl_transf_3"/>
    <property type="match status" value="1"/>
</dbReference>
<dbReference type="Proteomes" id="UP000788262">
    <property type="component" value="Unassembled WGS sequence"/>
</dbReference>
<keyword evidence="1" id="KW-1133">Transmembrane helix</keyword>
<feature type="transmembrane region" description="Helical" evidence="1">
    <location>
        <begin position="63"/>
        <end position="87"/>
    </location>
</feature>
<keyword evidence="1" id="KW-0472">Membrane</keyword>
<feature type="transmembrane region" description="Helical" evidence="1">
    <location>
        <begin position="311"/>
        <end position="333"/>
    </location>
</feature>
<dbReference type="PANTHER" id="PTHR23028">
    <property type="entry name" value="ACETYLTRANSFERASE"/>
    <property type="match status" value="1"/>
</dbReference>
<comment type="caution">
    <text evidence="3">The sequence shown here is derived from an EMBL/GenBank/DDBJ whole genome shotgun (WGS) entry which is preliminary data.</text>
</comment>
<evidence type="ECO:0000256" key="1">
    <source>
        <dbReference type="SAM" id="Phobius"/>
    </source>
</evidence>
<keyword evidence="1" id="KW-0812">Transmembrane</keyword>
<keyword evidence="4" id="KW-1185">Reference proteome</keyword>
<feature type="transmembrane region" description="Helical" evidence="1">
    <location>
        <begin position="281"/>
        <end position="299"/>
    </location>
</feature>
<reference evidence="3 4" key="1">
    <citation type="submission" date="2021-02" db="EMBL/GenBank/DDBJ databases">
        <title>Whole genome sequencing of Streptomyces actuosus VRA1.</title>
        <authorList>
            <person name="Sen G."/>
            <person name="Sen A."/>
        </authorList>
    </citation>
    <scope>NUCLEOTIDE SEQUENCE [LARGE SCALE GENOMIC DNA]</scope>
    <source>
        <strain evidence="3 4">VRA1</strain>
    </source>
</reference>
<feature type="transmembrane region" description="Helical" evidence="1">
    <location>
        <begin position="182"/>
        <end position="204"/>
    </location>
</feature>
<feature type="transmembrane region" description="Helical" evidence="1">
    <location>
        <begin position="21"/>
        <end position="43"/>
    </location>
</feature>
<keyword evidence="3" id="KW-0808">Transferase</keyword>
<dbReference type="GO" id="GO:0016746">
    <property type="term" value="F:acyltransferase activity"/>
    <property type="evidence" value="ECO:0007669"/>
    <property type="project" value="UniProtKB-KW"/>
</dbReference>
<keyword evidence="3" id="KW-0012">Acyltransferase</keyword>
<dbReference type="InterPro" id="IPR002656">
    <property type="entry name" value="Acyl_transf_3_dom"/>
</dbReference>
<feature type="transmembrane region" description="Helical" evidence="1">
    <location>
        <begin position="345"/>
        <end position="367"/>
    </location>
</feature>
<feature type="transmembrane region" description="Helical" evidence="1">
    <location>
        <begin position="257"/>
        <end position="275"/>
    </location>
</feature>
<dbReference type="InterPro" id="IPR050879">
    <property type="entry name" value="Acyltransferase_3"/>
</dbReference>
<feature type="transmembrane region" description="Helical" evidence="1">
    <location>
        <begin position="108"/>
        <end position="131"/>
    </location>
</feature>
<protein>
    <submittedName>
        <fullName evidence="3">Acyltransferase</fullName>
    </submittedName>
</protein>
<sequence length="392" mass="42937">MTIPAYRSARTLDARPRRAPVSSGLPSLTGLRFFAATAVFLYHVTSAGLTPLGGRPAQVAGRLFGVGGGLGVSFFFLLSGFILTWSARAEDTPRRFWRRRVVKLFPNHLVTFGLAMLVYAGATTTAVRQWLPNLLLVQTWSWDPAVSFSVNAPSWSLGCELFFYLCFPLLHRAVAAIDPGRLWAWTAGFTAAVVAVPAFAYAVLPSGVRAPGWQVGAVQNWFVYQLPPVRMLEFVIGMLLARIVLTDRWIGVRMPTALVVCAAGYAVALEVPYLYALSAVWVVPLGLLIPAVAVADATGRRSPFRGRVMKWLGEVSFAFYLLQACVLIGGADWLASRRPFGTGEAIGLCVLAWAVTLVLAHLLYTLVERPAMRMWSRSRRIPARSGQPDRAR</sequence>
<name>A0ABS2VZA6_STRAS</name>
<evidence type="ECO:0000259" key="2">
    <source>
        <dbReference type="Pfam" id="PF01757"/>
    </source>
</evidence>
<feature type="transmembrane region" description="Helical" evidence="1">
    <location>
        <begin position="224"/>
        <end position="245"/>
    </location>
</feature>
<evidence type="ECO:0000313" key="4">
    <source>
        <dbReference type="Proteomes" id="UP000788262"/>
    </source>
</evidence>
<organism evidence="3 4">
    <name type="scientific">Streptomyces actuosus</name>
    <dbReference type="NCBI Taxonomy" id="1885"/>
    <lineage>
        <taxon>Bacteria</taxon>
        <taxon>Bacillati</taxon>
        <taxon>Actinomycetota</taxon>
        <taxon>Actinomycetes</taxon>
        <taxon>Kitasatosporales</taxon>
        <taxon>Streptomycetaceae</taxon>
        <taxon>Streptomyces</taxon>
    </lineage>
</organism>